<keyword evidence="3" id="KW-0677">Repeat</keyword>
<dbReference type="STRING" id="1071382.H2B121"/>
<dbReference type="GO" id="GO:0005829">
    <property type="term" value="C:cytosol"/>
    <property type="evidence" value="ECO:0007669"/>
    <property type="project" value="TreeGrafter"/>
</dbReference>
<dbReference type="GO" id="GO:0006626">
    <property type="term" value="P:protein targeting to mitochondrion"/>
    <property type="evidence" value="ECO:0007669"/>
    <property type="project" value="TreeGrafter"/>
</dbReference>
<dbReference type="SUPFAM" id="SSF48452">
    <property type="entry name" value="TPR-like"/>
    <property type="match status" value="1"/>
</dbReference>
<name>H2B121_KAZAF</name>
<dbReference type="KEGG" id="kaf:KAFR_0J02570"/>
<organism evidence="6 7">
    <name type="scientific">Kazachstania africana (strain ATCC 22294 / BCRC 22015 / CBS 2517 / CECT 1963 / NBRC 1671 / NRRL Y-8276)</name>
    <name type="common">Yeast</name>
    <name type="synonym">Kluyveromyces africanus</name>
    <dbReference type="NCBI Taxonomy" id="1071382"/>
    <lineage>
        <taxon>Eukaryota</taxon>
        <taxon>Fungi</taxon>
        <taxon>Dikarya</taxon>
        <taxon>Ascomycota</taxon>
        <taxon>Saccharomycotina</taxon>
        <taxon>Saccharomycetes</taxon>
        <taxon>Saccharomycetales</taxon>
        <taxon>Saccharomycetaceae</taxon>
        <taxon>Kazachstania</taxon>
    </lineage>
</organism>
<dbReference type="Pfam" id="PF13414">
    <property type="entry name" value="TPR_11"/>
    <property type="match status" value="1"/>
</dbReference>
<evidence type="ECO:0000313" key="6">
    <source>
        <dbReference type="EMBL" id="CCF60321.1"/>
    </source>
</evidence>
<dbReference type="PANTHER" id="PTHR45984">
    <property type="entry name" value="RNA (RNA) POLYMERASE II ASSOCIATED PROTEIN HOMOLOG"/>
    <property type="match status" value="1"/>
</dbReference>
<dbReference type="InterPro" id="IPR011990">
    <property type="entry name" value="TPR-like_helical_dom_sf"/>
</dbReference>
<evidence type="ECO:0000256" key="2">
    <source>
        <dbReference type="ARBA" id="ARBA00022490"/>
    </source>
</evidence>
<proteinExistence type="predicted"/>
<dbReference type="Proteomes" id="UP000005220">
    <property type="component" value="Chromosome 10"/>
</dbReference>
<dbReference type="GO" id="GO:0097255">
    <property type="term" value="C:R2TP complex"/>
    <property type="evidence" value="ECO:0007669"/>
    <property type="project" value="EnsemblFungi"/>
</dbReference>
<protein>
    <submittedName>
        <fullName evidence="6">Uncharacterized protein</fullName>
    </submittedName>
</protein>
<gene>
    <name evidence="6" type="primary">KAFR0J02570</name>
    <name evidence="6" type="ORF">KAFR_0J02570</name>
</gene>
<evidence type="ECO:0000256" key="4">
    <source>
        <dbReference type="ARBA" id="ARBA00022803"/>
    </source>
</evidence>
<dbReference type="GO" id="GO:0006457">
    <property type="term" value="P:protein folding"/>
    <property type="evidence" value="ECO:0007669"/>
    <property type="project" value="EnsemblFungi"/>
</dbReference>
<dbReference type="GO" id="GO:0000492">
    <property type="term" value="P:box C/D snoRNP assembly"/>
    <property type="evidence" value="ECO:0007669"/>
    <property type="project" value="EnsemblFungi"/>
</dbReference>
<dbReference type="InterPro" id="IPR051982">
    <property type="entry name" value="CiliaryAsmbly_MitoImport"/>
</dbReference>
<dbReference type="InterPro" id="IPR019734">
    <property type="entry name" value="TPR_rpt"/>
</dbReference>
<dbReference type="SMART" id="SM00028">
    <property type="entry name" value="TPR"/>
    <property type="match status" value="2"/>
</dbReference>
<dbReference type="PROSITE" id="PS50005">
    <property type="entry name" value="TPR"/>
    <property type="match status" value="1"/>
</dbReference>
<evidence type="ECO:0000256" key="5">
    <source>
        <dbReference type="PROSITE-ProRule" id="PRU00339"/>
    </source>
</evidence>
<dbReference type="eggNOG" id="KOG1124">
    <property type="taxonomic scope" value="Eukaryota"/>
</dbReference>
<dbReference type="RefSeq" id="XP_003959456.1">
    <property type="nucleotide sequence ID" value="XM_003959407.1"/>
</dbReference>
<dbReference type="GO" id="GO:0051087">
    <property type="term" value="F:protein-folding chaperone binding"/>
    <property type="evidence" value="ECO:0007669"/>
    <property type="project" value="EnsemblFungi"/>
</dbReference>
<dbReference type="GO" id="GO:0005739">
    <property type="term" value="C:mitochondrion"/>
    <property type="evidence" value="ECO:0007669"/>
    <property type="project" value="TreeGrafter"/>
</dbReference>
<dbReference type="PANTHER" id="PTHR45984:SF1">
    <property type="entry name" value="SPAG1 AXONEMAL DYNEIN ASSEMBLY FACTOR"/>
    <property type="match status" value="1"/>
</dbReference>
<accession>H2B121</accession>
<evidence type="ECO:0000256" key="3">
    <source>
        <dbReference type="ARBA" id="ARBA00022737"/>
    </source>
</evidence>
<reference evidence="6 7" key="1">
    <citation type="journal article" date="2011" name="Proc. Natl. Acad. Sci. U.S.A.">
        <title>Evolutionary erosion of yeast sex chromosomes by mating-type switching accidents.</title>
        <authorList>
            <person name="Gordon J.L."/>
            <person name="Armisen D."/>
            <person name="Proux-Wera E."/>
            <person name="Oheigeartaigh S.S."/>
            <person name="Byrne K.P."/>
            <person name="Wolfe K.H."/>
        </authorList>
    </citation>
    <scope>NUCLEOTIDE SEQUENCE [LARGE SCALE GENOMIC DNA]</scope>
    <source>
        <strain evidence="7">ATCC 22294 / BCRC 22015 / CBS 2517 / CECT 1963 / NBRC 1671 / NRRL Y-8276</strain>
    </source>
</reference>
<comment type="subcellular location">
    <subcellularLocation>
        <location evidence="1">Cytoplasm</location>
    </subcellularLocation>
</comment>
<dbReference type="EMBL" id="HE650830">
    <property type="protein sequence ID" value="CCF60321.1"/>
    <property type="molecule type" value="Genomic_DNA"/>
</dbReference>
<sequence length="121" mass="13788">MSFDHFKTEGNQYFKEGNYASAIKSYEKCIEINPENPIGYSNKAMALIKANKNQEAVRTCQDGLKRVSKNDATHETIQKKLEYRLELAEKALNKEVPKEVNLVENLVIHEVDSLPKEFAGL</sequence>
<dbReference type="Gene3D" id="1.25.40.10">
    <property type="entry name" value="Tetratricopeptide repeat domain"/>
    <property type="match status" value="1"/>
</dbReference>
<dbReference type="AlphaFoldDB" id="H2B121"/>
<evidence type="ECO:0000313" key="7">
    <source>
        <dbReference type="Proteomes" id="UP000005220"/>
    </source>
</evidence>
<evidence type="ECO:0000256" key="1">
    <source>
        <dbReference type="ARBA" id="ARBA00004496"/>
    </source>
</evidence>
<dbReference type="FunCoup" id="H2B121">
    <property type="interactions" value="116"/>
</dbReference>
<feature type="repeat" description="TPR" evidence="5">
    <location>
        <begin position="3"/>
        <end position="36"/>
    </location>
</feature>
<keyword evidence="7" id="KW-1185">Reference proteome</keyword>
<dbReference type="GO" id="GO:0031072">
    <property type="term" value="F:heat shock protein binding"/>
    <property type="evidence" value="ECO:0007669"/>
    <property type="project" value="TreeGrafter"/>
</dbReference>
<keyword evidence="4 5" id="KW-0802">TPR repeat</keyword>
<keyword evidence="2" id="KW-0963">Cytoplasm</keyword>
<dbReference type="HOGENOM" id="CLU_132745_0_0_1"/>
<dbReference type="InParanoid" id="H2B121"/>
<dbReference type="OrthoDB" id="10250354at2759"/>
<dbReference type="GeneID" id="13883970"/>